<dbReference type="InterPro" id="IPR002129">
    <property type="entry name" value="PyrdxlP-dep_de-COase"/>
</dbReference>
<evidence type="ECO:0000256" key="2">
    <source>
        <dbReference type="ARBA" id="ARBA00022898"/>
    </source>
</evidence>
<gene>
    <name evidence="7" type="ORF">ENM60_04950</name>
</gene>
<comment type="similarity">
    <text evidence="4">Belongs to the group II decarboxylase family. Sphingosine-1-phosphate lyase subfamily.</text>
</comment>
<evidence type="ECO:0000256" key="4">
    <source>
        <dbReference type="ARBA" id="ARBA00038302"/>
    </source>
</evidence>
<dbReference type="InterPro" id="IPR050477">
    <property type="entry name" value="GrpII_AminoAcid_Decarb"/>
</dbReference>
<accession>A0A7J3XZM1</accession>
<evidence type="ECO:0000256" key="5">
    <source>
        <dbReference type="PIRSR" id="PIRSR602129-50"/>
    </source>
</evidence>
<dbReference type="EMBL" id="DRYK01000061">
    <property type="protein sequence ID" value="HHP68116.1"/>
    <property type="molecule type" value="Genomic_DNA"/>
</dbReference>
<evidence type="ECO:0000313" key="7">
    <source>
        <dbReference type="EMBL" id="HHP68116.1"/>
    </source>
</evidence>
<dbReference type="InterPro" id="IPR015424">
    <property type="entry name" value="PyrdxlP-dep_Trfase"/>
</dbReference>
<sequence>MNPVGGEDATRLLRELREIYSKTTRHEDSILGSMTTTPNPLAIYAFTIFSHTNLADLELFSSLKDMYKDVLDLAGRIYGSNLGYVTAGATESNLIALYVAREIHGGNNNIVVAPDTVHFSVEKACRFLGCRLVKIPVGNKPLDPGLLVKYVREYSPFAIVVTAGTTELGLVDPIKEVAEMASTNNVYLHVDAAYGGLIIPFLHERGLVKENVYFYKGVSSIAVDFHKFAGAPPPAGLILFSNEDYLNASCFEYSYTISGKICGVLGTRPGGSLAGIWAVLRGMGLDYLRDKALWAFNVARELFSSINSIKGFEAIEPETTIVAFRHKRLPSNVLSDYLAERGLFLYKAPSIGGLRVVVMPHFNKALIGRLLKSLSDISRSTPHA</sequence>
<name>A0A7J3XZM1_9CREN</name>
<protein>
    <submittedName>
        <fullName evidence="7">Aminotransferase class V-fold PLP-dependent enzyme</fullName>
    </submittedName>
</protein>
<comment type="cofactor">
    <cofactor evidence="1 5 6">
        <name>pyridoxal 5'-phosphate</name>
        <dbReference type="ChEBI" id="CHEBI:597326"/>
    </cofactor>
</comment>
<dbReference type="InterPro" id="IPR015422">
    <property type="entry name" value="PyrdxlP-dep_Trfase_small"/>
</dbReference>
<keyword evidence="7" id="KW-0032">Aminotransferase</keyword>
<dbReference type="SUPFAM" id="SSF53383">
    <property type="entry name" value="PLP-dependent transferases"/>
    <property type="match status" value="1"/>
</dbReference>
<evidence type="ECO:0000256" key="6">
    <source>
        <dbReference type="RuleBase" id="RU000382"/>
    </source>
</evidence>
<organism evidence="7">
    <name type="scientific">Thermogladius calderae</name>
    <dbReference type="NCBI Taxonomy" id="1200300"/>
    <lineage>
        <taxon>Archaea</taxon>
        <taxon>Thermoproteota</taxon>
        <taxon>Thermoprotei</taxon>
        <taxon>Desulfurococcales</taxon>
        <taxon>Desulfurococcaceae</taxon>
        <taxon>Thermogladius</taxon>
    </lineage>
</organism>
<dbReference type="GO" id="GO:0008483">
    <property type="term" value="F:transaminase activity"/>
    <property type="evidence" value="ECO:0007669"/>
    <property type="project" value="UniProtKB-KW"/>
</dbReference>
<keyword evidence="3 6" id="KW-0456">Lyase</keyword>
<dbReference type="GO" id="GO:0030170">
    <property type="term" value="F:pyridoxal phosphate binding"/>
    <property type="evidence" value="ECO:0007669"/>
    <property type="project" value="InterPro"/>
</dbReference>
<dbReference type="Gene3D" id="3.90.1150.10">
    <property type="entry name" value="Aspartate Aminotransferase, domain 1"/>
    <property type="match status" value="1"/>
</dbReference>
<comment type="caution">
    <text evidence="7">The sequence shown here is derived from an EMBL/GenBank/DDBJ whole genome shotgun (WGS) entry which is preliminary data.</text>
</comment>
<dbReference type="AlphaFoldDB" id="A0A7J3XZM1"/>
<dbReference type="PANTHER" id="PTHR42735">
    <property type="match status" value="1"/>
</dbReference>
<dbReference type="Pfam" id="PF00282">
    <property type="entry name" value="Pyridoxal_deC"/>
    <property type="match status" value="1"/>
</dbReference>
<feature type="modified residue" description="N6-(pyridoxal phosphate)lysine" evidence="5">
    <location>
        <position position="227"/>
    </location>
</feature>
<dbReference type="Gene3D" id="3.40.640.10">
    <property type="entry name" value="Type I PLP-dependent aspartate aminotransferase-like (Major domain)"/>
    <property type="match status" value="1"/>
</dbReference>
<dbReference type="GO" id="GO:0019752">
    <property type="term" value="P:carboxylic acid metabolic process"/>
    <property type="evidence" value="ECO:0007669"/>
    <property type="project" value="InterPro"/>
</dbReference>
<proteinExistence type="inferred from homology"/>
<dbReference type="InterPro" id="IPR015421">
    <property type="entry name" value="PyrdxlP-dep_Trfase_major"/>
</dbReference>
<evidence type="ECO:0000256" key="3">
    <source>
        <dbReference type="ARBA" id="ARBA00023239"/>
    </source>
</evidence>
<evidence type="ECO:0000256" key="1">
    <source>
        <dbReference type="ARBA" id="ARBA00001933"/>
    </source>
</evidence>
<dbReference type="PANTHER" id="PTHR42735:SF6">
    <property type="entry name" value="SPHINGOSINE-1-PHOSPHATE LYASE 1"/>
    <property type="match status" value="1"/>
</dbReference>
<reference evidence="7" key="1">
    <citation type="journal article" date="2020" name="mSystems">
        <title>Genome- and Community-Level Interaction Insights into Carbon Utilization and Element Cycling Functions of Hydrothermarchaeota in Hydrothermal Sediment.</title>
        <authorList>
            <person name="Zhou Z."/>
            <person name="Liu Y."/>
            <person name="Xu W."/>
            <person name="Pan J."/>
            <person name="Luo Z.H."/>
            <person name="Li M."/>
        </authorList>
    </citation>
    <scope>NUCLEOTIDE SEQUENCE [LARGE SCALE GENOMIC DNA]</scope>
    <source>
        <strain evidence="7">SpSt-110</strain>
    </source>
</reference>
<keyword evidence="7" id="KW-0808">Transferase</keyword>
<dbReference type="GO" id="GO:0016830">
    <property type="term" value="F:carbon-carbon lyase activity"/>
    <property type="evidence" value="ECO:0007669"/>
    <property type="project" value="InterPro"/>
</dbReference>
<keyword evidence="2 5" id="KW-0663">Pyridoxal phosphate</keyword>